<evidence type="ECO:0000256" key="2">
    <source>
        <dbReference type="ARBA" id="ARBA00022803"/>
    </source>
</evidence>
<name>A0A859FHQ0_9BACI</name>
<proteinExistence type="predicted"/>
<dbReference type="PROSITE" id="PS50005">
    <property type="entry name" value="TPR"/>
    <property type="match status" value="1"/>
</dbReference>
<reference evidence="5" key="1">
    <citation type="submission" date="2019-07" db="EMBL/GenBank/DDBJ databases">
        <title>Bacillus alkalisoli sp. nov. isolated from saline soil.</title>
        <authorList>
            <person name="Sun J.-Q."/>
            <person name="Xu L."/>
        </authorList>
    </citation>
    <scope>NUCLEOTIDE SEQUENCE [LARGE SCALE GENOMIC DNA]</scope>
    <source>
        <strain evidence="5">M4U3P1</strain>
    </source>
</reference>
<gene>
    <name evidence="4" type="ORF">FLK61_37490</name>
</gene>
<dbReference type="AlphaFoldDB" id="A0A859FHQ0"/>
<dbReference type="InterPro" id="IPR013105">
    <property type="entry name" value="TPR_2"/>
</dbReference>
<evidence type="ECO:0000256" key="1">
    <source>
        <dbReference type="ARBA" id="ARBA00022737"/>
    </source>
</evidence>
<sequence length="80" mass="9379">MENNYEKSAYLYGKGAGSFKRGEFDEALNYYQQSLKLDNHSRTYARIYECLLSLGKDEEARPYIEIAYNMNKNHDKVAIQ</sequence>
<evidence type="ECO:0000313" key="4">
    <source>
        <dbReference type="EMBL" id="QKS72330.1"/>
    </source>
</evidence>
<evidence type="ECO:0000256" key="3">
    <source>
        <dbReference type="PROSITE-ProRule" id="PRU00339"/>
    </source>
</evidence>
<keyword evidence="1" id="KW-0677">Repeat</keyword>
<dbReference type="EMBL" id="CP041372">
    <property type="protein sequence ID" value="QKS72330.1"/>
    <property type="molecule type" value="Genomic_DNA"/>
</dbReference>
<dbReference type="Proteomes" id="UP000318138">
    <property type="component" value="Chromosome"/>
</dbReference>
<dbReference type="Gene3D" id="1.25.40.10">
    <property type="entry name" value="Tetratricopeptide repeat domain"/>
    <property type="match status" value="1"/>
</dbReference>
<dbReference type="InterPro" id="IPR019734">
    <property type="entry name" value="TPR_rpt"/>
</dbReference>
<dbReference type="InterPro" id="IPR011990">
    <property type="entry name" value="TPR-like_helical_dom_sf"/>
</dbReference>
<accession>A0A859FHQ0</accession>
<dbReference type="SUPFAM" id="SSF48452">
    <property type="entry name" value="TPR-like"/>
    <property type="match status" value="1"/>
</dbReference>
<protein>
    <submittedName>
        <fullName evidence="4">Tetratricopeptide repeat protein</fullName>
    </submittedName>
</protein>
<feature type="repeat" description="TPR" evidence="3">
    <location>
        <begin position="8"/>
        <end position="41"/>
    </location>
</feature>
<keyword evidence="5" id="KW-1185">Reference proteome</keyword>
<dbReference type="RefSeq" id="WP_176010310.1">
    <property type="nucleotide sequence ID" value="NZ_CP041372.2"/>
</dbReference>
<dbReference type="SMART" id="SM00028">
    <property type="entry name" value="TPR"/>
    <property type="match status" value="1"/>
</dbReference>
<organism evidence="4 5">
    <name type="scientific">Paenalkalicoccus suaedae</name>
    <dbReference type="NCBI Taxonomy" id="2592382"/>
    <lineage>
        <taxon>Bacteria</taxon>
        <taxon>Bacillati</taxon>
        <taxon>Bacillota</taxon>
        <taxon>Bacilli</taxon>
        <taxon>Bacillales</taxon>
        <taxon>Bacillaceae</taxon>
        <taxon>Paenalkalicoccus</taxon>
    </lineage>
</organism>
<evidence type="ECO:0000313" key="5">
    <source>
        <dbReference type="Proteomes" id="UP000318138"/>
    </source>
</evidence>
<keyword evidence="2 3" id="KW-0802">TPR repeat</keyword>
<dbReference type="Pfam" id="PF07719">
    <property type="entry name" value="TPR_2"/>
    <property type="match status" value="1"/>
</dbReference>
<dbReference type="KEGG" id="psua:FLK61_37490"/>